<feature type="domain" description="Multidrug resistance protein MdtA-like barrel-sandwich hybrid" evidence="4">
    <location>
        <begin position="47"/>
        <end position="169"/>
    </location>
</feature>
<comment type="subcellular location">
    <subcellularLocation>
        <location evidence="1">Cell envelope</location>
    </subcellularLocation>
</comment>
<organism evidence="7 8">
    <name type="scientific">Desulfosarcina alkanivorans</name>
    <dbReference type="NCBI Taxonomy" id="571177"/>
    <lineage>
        <taxon>Bacteria</taxon>
        <taxon>Pseudomonadati</taxon>
        <taxon>Thermodesulfobacteriota</taxon>
        <taxon>Desulfobacteria</taxon>
        <taxon>Desulfobacterales</taxon>
        <taxon>Desulfosarcinaceae</taxon>
        <taxon>Desulfosarcina</taxon>
    </lineage>
</organism>
<dbReference type="Gene3D" id="2.40.420.20">
    <property type="match status" value="1"/>
</dbReference>
<dbReference type="SUPFAM" id="SSF111369">
    <property type="entry name" value="HlyD-like secretion proteins"/>
    <property type="match status" value="1"/>
</dbReference>
<dbReference type="InterPro" id="IPR006143">
    <property type="entry name" value="RND_pump_MFP"/>
</dbReference>
<dbReference type="Gene3D" id="1.10.287.470">
    <property type="entry name" value="Helix hairpin bin"/>
    <property type="match status" value="1"/>
</dbReference>
<keyword evidence="3" id="KW-0813">Transport</keyword>
<dbReference type="Gene3D" id="2.40.30.170">
    <property type="match status" value="1"/>
</dbReference>
<gene>
    <name evidence="7" type="ORF">DSCA_34000</name>
</gene>
<evidence type="ECO:0000259" key="4">
    <source>
        <dbReference type="Pfam" id="PF25917"/>
    </source>
</evidence>
<dbReference type="InterPro" id="IPR058792">
    <property type="entry name" value="Beta-barrel_RND_2"/>
</dbReference>
<dbReference type="GO" id="GO:0015562">
    <property type="term" value="F:efflux transmembrane transporter activity"/>
    <property type="evidence" value="ECO:0007669"/>
    <property type="project" value="TreeGrafter"/>
</dbReference>
<comment type="similarity">
    <text evidence="2">Belongs to the membrane fusion protein (MFP) (TC 8.A.1) family.</text>
</comment>
<dbReference type="Pfam" id="PF25917">
    <property type="entry name" value="BSH_RND"/>
    <property type="match status" value="1"/>
</dbReference>
<dbReference type="Pfam" id="PF25954">
    <property type="entry name" value="Beta-barrel_RND_2"/>
    <property type="match status" value="1"/>
</dbReference>
<name>A0A5K7YMJ2_9BACT</name>
<dbReference type="Gene3D" id="2.40.50.100">
    <property type="match status" value="1"/>
</dbReference>
<feature type="domain" description="CusB-like beta-barrel" evidence="5">
    <location>
        <begin position="183"/>
        <end position="256"/>
    </location>
</feature>
<feature type="domain" description="Multidrug resistance protein MdtA-like C-terminal permuted SH3" evidence="6">
    <location>
        <begin position="267"/>
        <end position="327"/>
    </location>
</feature>
<evidence type="ECO:0000259" key="5">
    <source>
        <dbReference type="Pfam" id="PF25954"/>
    </source>
</evidence>
<dbReference type="InterPro" id="IPR058627">
    <property type="entry name" value="MdtA-like_C"/>
</dbReference>
<proteinExistence type="inferred from homology"/>
<dbReference type="GO" id="GO:1990281">
    <property type="term" value="C:efflux pump complex"/>
    <property type="evidence" value="ECO:0007669"/>
    <property type="project" value="TreeGrafter"/>
</dbReference>
<accession>A0A5K7YMJ2</accession>
<dbReference type="KEGG" id="dalk:DSCA_34000"/>
<dbReference type="PANTHER" id="PTHR30469">
    <property type="entry name" value="MULTIDRUG RESISTANCE PROTEIN MDTA"/>
    <property type="match status" value="1"/>
</dbReference>
<evidence type="ECO:0000256" key="2">
    <source>
        <dbReference type="ARBA" id="ARBA00009477"/>
    </source>
</evidence>
<evidence type="ECO:0000259" key="6">
    <source>
        <dbReference type="Pfam" id="PF25967"/>
    </source>
</evidence>
<dbReference type="InterPro" id="IPR058625">
    <property type="entry name" value="MdtA-like_BSH"/>
</dbReference>
<dbReference type="Proteomes" id="UP000427906">
    <property type="component" value="Chromosome"/>
</dbReference>
<dbReference type="RefSeq" id="WP_167527821.1">
    <property type="nucleotide sequence ID" value="NZ_AP021874.1"/>
</dbReference>
<evidence type="ECO:0000256" key="3">
    <source>
        <dbReference type="ARBA" id="ARBA00022448"/>
    </source>
</evidence>
<reference evidence="7 8" key="1">
    <citation type="submission" date="2019-11" db="EMBL/GenBank/DDBJ databases">
        <title>Comparative genomics of hydrocarbon-degrading Desulfosarcina strains.</title>
        <authorList>
            <person name="Watanabe M."/>
            <person name="Kojima H."/>
            <person name="Fukui M."/>
        </authorList>
    </citation>
    <scope>NUCLEOTIDE SEQUENCE [LARGE SCALE GENOMIC DNA]</scope>
    <source>
        <strain evidence="7 8">PL12</strain>
    </source>
</reference>
<dbReference type="PANTHER" id="PTHR30469:SF20">
    <property type="entry name" value="EFFLUX RND TRANSPORTER PERIPLASMIC ADAPTOR SUBUNIT"/>
    <property type="match status" value="1"/>
</dbReference>
<evidence type="ECO:0000313" key="7">
    <source>
        <dbReference type="EMBL" id="BBO69470.1"/>
    </source>
</evidence>
<dbReference type="AlphaFoldDB" id="A0A5K7YMJ2"/>
<dbReference type="Pfam" id="PF25967">
    <property type="entry name" value="RND-MFP_C"/>
    <property type="match status" value="1"/>
</dbReference>
<keyword evidence="8" id="KW-1185">Reference proteome</keyword>
<dbReference type="NCBIfam" id="TIGR01730">
    <property type="entry name" value="RND_mfp"/>
    <property type="match status" value="1"/>
</dbReference>
<evidence type="ECO:0000256" key="1">
    <source>
        <dbReference type="ARBA" id="ARBA00004196"/>
    </source>
</evidence>
<dbReference type="EMBL" id="AP021874">
    <property type="protein sequence ID" value="BBO69470.1"/>
    <property type="molecule type" value="Genomic_DNA"/>
</dbReference>
<evidence type="ECO:0000313" key="8">
    <source>
        <dbReference type="Proteomes" id="UP000427906"/>
    </source>
</evidence>
<sequence>MFFLVCGCGKKEEPAPKEVVRPVKVITVKGGGGGTTMTYPGKTRANRRVDLSFKVPGPLVELPVEEGQEVKKGQLLARILPRDFKITLDQAKARAIEADRQYDRYKELYVRKQVSKAEFDRYKASRDVAAAQLEDAQNALKDTYLKAPFDGIVAKRYVENFQEVQAKQPIVFFQDLSRIEVLVDAPETVVATLRQGEEIEATATFSAAPDRQFPLELKEFSTEADPQTQTYQVVLVMDRPEGINVLPGMTATVTGKQAGIGCSAARIVIPAIAVTEGADQKPYVWVLESQMTVSKKGVRVGEMTGSEDIVILEGLSGGEKIVTSGVTKLKEGMQVSIWKE</sequence>
<protein>
    <submittedName>
        <fullName evidence="7">Hemolysin D</fullName>
    </submittedName>
</protein>